<feature type="region of interest" description="Disordered" evidence="7">
    <location>
        <begin position="198"/>
        <end position="230"/>
    </location>
</feature>
<keyword evidence="3" id="KW-0862">Zinc</keyword>
<keyword evidence="2 5" id="KW-0863">Zinc-finger</keyword>
<sequence>MPVSCAAYGCKNRRTPLSKGQGVTFHQFPKDVTLRKAWILAVRRRDFKPSRKTVLCSSHFKEKDFDRTGQTVRLREAVIPSIFESFPDHLKKGPIKIRSTRTSQRTLEPSNDPVPVSKPPEPQKPSASDHHYALDPGQIKIKLREAQARVEELERQLRNAKDRERRQKQILRSLLDDLKTKGKISEELQLKLLQEAGRETRRLGSDEGAEAKQMGQPEVHSKYSSSLPLL</sequence>
<dbReference type="Pfam" id="PF05485">
    <property type="entry name" value="THAP"/>
    <property type="match status" value="1"/>
</dbReference>
<evidence type="ECO:0000256" key="1">
    <source>
        <dbReference type="ARBA" id="ARBA00022723"/>
    </source>
</evidence>
<dbReference type="PROSITE" id="PS50950">
    <property type="entry name" value="ZF_THAP"/>
    <property type="match status" value="1"/>
</dbReference>
<evidence type="ECO:0000256" key="3">
    <source>
        <dbReference type="ARBA" id="ARBA00022833"/>
    </source>
</evidence>
<evidence type="ECO:0000256" key="6">
    <source>
        <dbReference type="SAM" id="Coils"/>
    </source>
</evidence>
<gene>
    <name evidence="9" type="ORF">G4P62_003058</name>
</gene>
<proteinExistence type="predicted"/>
<accession>A0A9D2YGF6</accession>
<organism evidence="9 10">
    <name type="scientific">Nothobranchius furzeri</name>
    <name type="common">Turquoise killifish</name>
    <dbReference type="NCBI Taxonomy" id="105023"/>
    <lineage>
        <taxon>Eukaryota</taxon>
        <taxon>Metazoa</taxon>
        <taxon>Chordata</taxon>
        <taxon>Craniata</taxon>
        <taxon>Vertebrata</taxon>
        <taxon>Euteleostomi</taxon>
        <taxon>Actinopterygii</taxon>
        <taxon>Neopterygii</taxon>
        <taxon>Teleostei</taxon>
        <taxon>Neoteleostei</taxon>
        <taxon>Acanthomorphata</taxon>
        <taxon>Ovalentaria</taxon>
        <taxon>Atherinomorphae</taxon>
        <taxon>Cyprinodontiformes</taxon>
        <taxon>Nothobranchiidae</taxon>
        <taxon>Nothobranchius</taxon>
    </lineage>
</organism>
<keyword evidence="6" id="KW-0175">Coiled coil</keyword>
<feature type="coiled-coil region" evidence="6">
    <location>
        <begin position="143"/>
        <end position="181"/>
    </location>
</feature>
<keyword evidence="1" id="KW-0479">Metal-binding</keyword>
<dbReference type="SMART" id="SM00980">
    <property type="entry name" value="THAP"/>
    <property type="match status" value="1"/>
</dbReference>
<feature type="region of interest" description="Disordered" evidence="7">
    <location>
        <begin position="99"/>
        <end position="132"/>
    </location>
</feature>
<feature type="domain" description="THAP-type" evidence="8">
    <location>
        <begin position="1"/>
        <end position="83"/>
    </location>
</feature>
<reference evidence="9" key="1">
    <citation type="submission" date="2020-03" db="EMBL/GenBank/DDBJ databases">
        <title>Intra-Species Differences in Population Size shape Life History and Genome Evolution.</title>
        <authorList>
            <person name="Willemsen D."/>
            <person name="Cui R."/>
            <person name="Valenzano D.R."/>
        </authorList>
    </citation>
    <scope>NUCLEOTIDE SEQUENCE</scope>
    <source>
        <strain evidence="9">GRZ</strain>
        <tissue evidence="9">Whole</tissue>
    </source>
</reference>
<dbReference type="AlphaFoldDB" id="A0A9D2YGF6"/>
<evidence type="ECO:0000256" key="5">
    <source>
        <dbReference type="PROSITE-ProRule" id="PRU00309"/>
    </source>
</evidence>
<dbReference type="Gene3D" id="6.20.210.20">
    <property type="entry name" value="THAP domain"/>
    <property type="match status" value="1"/>
</dbReference>
<dbReference type="InterPro" id="IPR038441">
    <property type="entry name" value="THAP_Znf_sf"/>
</dbReference>
<evidence type="ECO:0000313" key="10">
    <source>
        <dbReference type="Proteomes" id="UP000822369"/>
    </source>
</evidence>
<dbReference type="SUPFAM" id="SSF57716">
    <property type="entry name" value="Glucocorticoid receptor-like (DNA-binding domain)"/>
    <property type="match status" value="1"/>
</dbReference>
<dbReference type="OrthoDB" id="7312725at2759"/>
<comment type="caution">
    <text evidence="9">The sequence shown here is derived from an EMBL/GenBank/DDBJ whole genome shotgun (WGS) entry which is preliminary data.</text>
</comment>
<dbReference type="PANTHER" id="PTHR47696">
    <property type="entry name" value="THAP DOMAIN-CONTAINING PROTEIN 2"/>
    <property type="match status" value="1"/>
</dbReference>
<evidence type="ECO:0000256" key="7">
    <source>
        <dbReference type="SAM" id="MobiDB-lite"/>
    </source>
</evidence>
<protein>
    <submittedName>
        <fullName evidence="9">THAP domain-containing protein 6-like</fullName>
    </submittedName>
</protein>
<name>A0A9D2YGF6_NOTFU</name>
<evidence type="ECO:0000313" key="9">
    <source>
        <dbReference type="EMBL" id="KAF7220366.1"/>
    </source>
</evidence>
<dbReference type="OMA" id="RGTSEHI"/>
<keyword evidence="4 5" id="KW-0238">DNA-binding</keyword>
<feature type="compositionally biased region" description="Polar residues" evidence="7">
    <location>
        <begin position="100"/>
        <end position="109"/>
    </location>
</feature>
<evidence type="ECO:0000256" key="4">
    <source>
        <dbReference type="ARBA" id="ARBA00023125"/>
    </source>
</evidence>
<dbReference type="SMART" id="SM00692">
    <property type="entry name" value="DM3"/>
    <property type="match status" value="1"/>
</dbReference>
<evidence type="ECO:0000259" key="8">
    <source>
        <dbReference type="PROSITE" id="PS50950"/>
    </source>
</evidence>
<dbReference type="Proteomes" id="UP000822369">
    <property type="component" value="Chromosome 6"/>
</dbReference>
<dbReference type="PANTHER" id="PTHR47696:SF2">
    <property type="entry name" value="PROVISIONAL ORTHOLOG OF THAP DOMAIN CONTAINING 1"/>
    <property type="match status" value="1"/>
</dbReference>
<evidence type="ECO:0000256" key="2">
    <source>
        <dbReference type="ARBA" id="ARBA00022771"/>
    </source>
</evidence>
<dbReference type="InterPro" id="IPR006612">
    <property type="entry name" value="THAP_Znf"/>
</dbReference>
<dbReference type="InterPro" id="IPR026521">
    <property type="entry name" value="THAP2"/>
</dbReference>
<dbReference type="GO" id="GO:0008270">
    <property type="term" value="F:zinc ion binding"/>
    <property type="evidence" value="ECO:0007669"/>
    <property type="project" value="UniProtKB-KW"/>
</dbReference>
<dbReference type="KEGG" id="nfu:107375968"/>
<dbReference type="EMBL" id="JAAVVJ010000006">
    <property type="protein sequence ID" value="KAF7220366.1"/>
    <property type="molecule type" value="Genomic_DNA"/>
</dbReference>
<dbReference type="GO" id="GO:0003677">
    <property type="term" value="F:DNA binding"/>
    <property type="evidence" value="ECO:0007669"/>
    <property type="project" value="UniProtKB-UniRule"/>
</dbReference>